<evidence type="ECO:0000313" key="5">
    <source>
        <dbReference type="Proteomes" id="UP000836402"/>
    </source>
</evidence>
<evidence type="ECO:0000313" key="2">
    <source>
        <dbReference type="EMBL" id="CAD6954879.1"/>
    </source>
</evidence>
<sequence length="424" mass="45944">MAPRPLRRPAHIPPLSSLLSQPGYSTGGTSVPLSASPHLVRPGHIVLLIDDPTSAAAATDHSNGTKGGWKSGLAMGRQPRGRVTKLSGLVFKETKENALSDNFSAESGPKTVVVHLLSSLPPTFPSGNDASRHFTLPTLPLGYSIRDELPAWLDSLALASKHKLTVEFNLEGYGSVLSAQDERDRLVAAQFEQVEELLSKSFAREFELSQSDQEGVQDGAETQRSADTAARFVLDAFGSPPTQMTSTQLLRSPQLQEWAGFCSRLALHPRVFVKLSPPPSSFVKSGGIKGMNKEDRSEFRRVVRIWIDAVLDALGEERLIFAATGLDATKLPASTSSASSSSLSTEETVQAVGGDDDDATETQEISAQEQTANAAREEEEEEERLTEVELWYELVREVLADVGIDALAMSKIFETNAMRLYGLL</sequence>
<dbReference type="Proteomes" id="UP000077671">
    <property type="component" value="Unassembled WGS sequence"/>
</dbReference>
<dbReference type="Proteomes" id="UP000836402">
    <property type="component" value="Unassembled WGS sequence"/>
</dbReference>
<feature type="compositionally biased region" description="Low complexity" evidence="1">
    <location>
        <begin position="333"/>
        <end position="345"/>
    </location>
</feature>
<feature type="compositionally biased region" description="Basic residues" evidence="1">
    <location>
        <begin position="1"/>
        <end position="10"/>
    </location>
</feature>
<dbReference type="EMBL" id="LWDD02000075">
    <property type="protein sequence ID" value="KAE8264315.1"/>
    <property type="molecule type" value="Genomic_DNA"/>
</dbReference>
<dbReference type="Gene3D" id="3.20.20.140">
    <property type="entry name" value="Metal-dependent hydrolases"/>
    <property type="match status" value="1"/>
</dbReference>
<dbReference type="PANTHER" id="PTHR43569:SF2">
    <property type="entry name" value="AMIDOHYDROLASE-RELATED DOMAIN-CONTAINING PROTEIN"/>
    <property type="match status" value="1"/>
</dbReference>
<organism evidence="3 4">
    <name type="scientific">Tilletia caries</name>
    <name type="common">wheat bunt fungus</name>
    <dbReference type="NCBI Taxonomy" id="13290"/>
    <lineage>
        <taxon>Eukaryota</taxon>
        <taxon>Fungi</taxon>
        <taxon>Dikarya</taxon>
        <taxon>Basidiomycota</taxon>
        <taxon>Ustilaginomycotina</taxon>
        <taxon>Exobasidiomycetes</taxon>
        <taxon>Tilletiales</taxon>
        <taxon>Tilletiaceae</taxon>
        <taxon>Tilletia</taxon>
    </lineage>
</organism>
<feature type="compositionally biased region" description="Polar residues" evidence="1">
    <location>
        <begin position="17"/>
        <end position="30"/>
    </location>
</feature>
<dbReference type="EMBL" id="CAJHJG010006105">
    <property type="protein sequence ID" value="CAD6954879.1"/>
    <property type="molecule type" value="Genomic_DNA"/>
</dbReference>
<feature type="region of interest" description="Disordered" evidence="1">
    <location>
        <begin position="1"/>
        <end position="30"/>
    </location>
</feature>
<dbReference type="AlphaFoldDB" id="A0A177VAE3"/>
<reference evidence="3" key="1">
    <citation type="submission" date="2016-04" db="EMBL/GenBank/DDBJ databases">
        <authorList>
            <person name="Nguyen H.D."/>
            <person name="Kesanakurti P."/>
            <person name="Cullis J."/>
            <person name="Levesque C.A."/>
            <person name="Hambleton S."/>
        </authorList>
    </citation>
    <scope>NUCLEOTIDE SEQUENCE</scope>
    <source>
        <strain evidence="3">DAOMC 238032</strain>
    </source>
</reference>
<evidence type="ECO:0000313" key="4">
    <source>
        <dbReference type="Proteomes" id="UP000077671"/>
    </source>
</evidence>
<evidence type="ECO:0000256" key="1">
    <source>
        <dbReference type="SAM" id="MobiDB-lite"/>
    </source>
</evidence>
<reference evidence="3" key="2">
    <citation type="journal article" date="2019" name="IMA Fungus">
        <title>Genome sequencing and comparison of five Tilletia species to identify candidate genes for the detection of regulated species infecting wheat.</title>
        <authorList>
            <person name="Nguyen H.D.T."/>
            <person name="Sultana T."/>
            <person name="Kesanakurti P."/>
            <person name="Hambleton S."/>
        </authorList>
    </citation>
    <scope>NUCLEOTIDE SEQUENCE</scope>
    <source>
        <strain evidence="3">DAOMC 238032</strain>
    </source>
</reference>
<proteinExistence type="predicted"/>
<gene>
    <name evidence="3" type="ORF">A4X03_0g1039</name>
    <name evidence="2" type="ORF">JKIAZH3_G5992</name>
</gene>
<dbReference type="InterPro" id="IPR052350">
    <property type="entry name" value="Metallo-dep_Lactonases"/>
</dbReference>
<accession>A0A177VAE3</accession>
<name>A0A177VAE3_9BASI</name>
<keyword evidence="5" id="KW-1185">Reference proteome</keyword>
<dbReference type="PANTHER" id="PTHR43569">
    <property type="entry name" value="AMIDOHYDROLASE"/>
    <property type="match status" value="1"/>
</dbReference>
<evidence type="ECO:0000313" key="3">
    <source>
        <dbReference type="EMBL" id="KAE8264315.1"/>
    </source>
</evidence>
<feature type="region of interest" description="Disordered" evidence="1">
    <location>
        <begin position="332"/>
        <end position="383"/>
    </location>
</feature>
<reference evidence="2" key="3">
    <citation type="submission" date="2020-10" db="EMBL/GenBank/DDBJ databases">
        <authorList>
            <person name="Sedaghatjoo S."/>
        </authorList>
    </citation>
    <scope>NUCLEOTIDE SEQUENCE</scope>
    <source>
        <strain evidence="2">AZH3</strain>
    </source>
</reference>
<comment type="caution">
    <text evidence="3">The sequence shown here is derived from an EMBL/GenBank/DDBJ whole genome shotgun (WGS) entry which is preliminary data.</text>
</comment>
<protein>
    <submittedName>
        <fullName evidence="3">Uncharacterized protein</fullName>
    </submittedName>
</protein>